<gene>
    <name evidence="1" type="ORF">OM074_02045</name>
</gene>
<reference evidence="1" key="1">
    <citation type="submission" date="2022-10" db="EMBL/GenBank/DDBJ databases">
        <authorList>
            <person name="Yu W.X."/>
        </authorList>
    </citation>
    <scope>NUCLEOTIDE SEQUENCE</scope>
    <source>
        <strain evidence="1">D04</strain>
    </source>
</reference>
<keyword evidence="2" id="KW-1185">Reference proteome</keyword>
<evidence type="ECO:0000313" key="1">
    <source>
        <dbReference type="EMBL" id="MCW3804385.1"/>
    </source>
</evidence>
<evidence type="ECO:0000313" key="2">
    <source>
        <dbReference type="Proteomes" id="UP001207408"/>
    </source>
</evidence>
<dbReference type="EMBL" id="JAPDPI010000002">
    <property type="protein sequence ID" value="MCW3804385.1"/>
    <property type="molecule type" value="Genomic_DNA"/>
</dbReference>
<protein>
    <submittedName>
        <fullName evidence="1">Uncharacterized protein</fullName>
    </submittedName>
</protein>
<comment type="caution">
    <text evidence="1">The sequence shown here is derived from an EMBL/GenBank/DDBJ whole genome shotgun (WGS) entry which is preliminary data.</text>
</comment>
<dbReference type="Proteomes" id="UP001207408">
    <property type="component" value="Unassembled WGS sequence"/>
</dbReference>
<dbReference type="RefSeq" id="WP_301197606.1">
    <property type="nucleotide sequence ID" value="NZ_JAPDPI010000002.1"/>
</dbReference>
<proteinExistence type="predicted"/>
<sequence>MLEHQKKMLLGVAKNPHLFRKELVKSFTWLSVEELEALHKWVKKEFGSYYDHLIGEIFCSISA</sequence>
<organism evidence="1 2">
    <name type="scientific">Plebeiibacterium marinum</name>
    <dbReference type="NCBI Taxonomy" id="2992111"/>
    <lineage>
        <taxon>Bacteria</taxon>
        <taxon>Pseudomonadati</taxon>
        <taxon>Bacteroidota</taxon>
        <taxon>Bacteroidia</taxon>
        <taxon>Marinilabiliales</taxon>
        <taxon>Marinilabiliaceae</taxon>
        <taxon>Plebeiibacterium</taxon>
    </lineage>
</organism>
<name>A0AAE3SJI2_9BACT</name>
<dbReference type="AlphaFoldDB" id="A0AAE3SJI2"/>
<accession>A0AAE3SJI2</accession>